<evidence type="ECO:0000313" key="3">
    <source>
        <dbReference type="Proteomes" id="UP000887013"/>
    </source>
</evidence>
<gene>
    <name evidence="2" type="ORF">NPIL_56591</name>
</gene>
<organism evidence="2 3">
    <name type="scientific">Nephila pilipes</name>
    <name type="common">Giant wood spider</name>
    <name type="synonym">Nephila maculata</name>
    <dbReference type="NCBI Taxonomy" id="299642"/>
    <lineage>
        <taxon>Eukaryota</taxon>
        <taxon>Metazoa</taxon>
        <taxon>Ecdysozoa</taxon>
        <taxon>Arthropoda</taxon>
        <taxon>Chelicerata</taxon>
        <taxon>Arachnida</taxon>
        <taxon>Araneae</taxon>
        <taxon>Araneomorphae</taxon>
        <taxon>Entelegynae</taxon>
        <taxon>Araneoidea</taxon>
        <taxon>Nephilidae</taxon>
        <taxon>Nephila</taxon>
    </lineage>
</organism>
<proteinExistence type="predicted"/>
<name>A0A8X6TSL7_NEPPI</name>
<sequence>MGGSSCSSNKKRKCYGNPYTVNKKVDSDVNVTVTASAKKLDQRLIDDNQMKEKTLSASTTVRGVHRPTPHPDHHQRTFMLTSMPRRGLRESQTQQQAPQQGSSVVRFEKEAFSVRFQSRRFLLRLIRSNAS</sequence>
<accession>A0A8X6TSL7</accession>
<keyword evidence="3" id="KW-1185">Reference proteome</keyword>
<dbReference type="EMBL" id="BMAW01109703">
    <property type="protein sequence ID" value="GFT39805.1"/>
    <property type="molecule type" value="Genomic_DNA"/>
</dbReference>
<reference evidence="2" key="1">
    <citation type="submission" date="2020-08" db="EMBL/GenBank/DDBJ databases">
        <title>Multicomponent nature underlies the extraordinary mechanical properties of spider dragline silk.</title>
        <authorList>
            <person name="Kono N."/>
            <person name="Nakamura H."/>
            <person name="Mori M."/>
            <person name="Yoshida Y."/>
            <person name="Ohtoshi R."/>
            <person name="Malay A.D."/>
            <person name="Moran D.A.P."/>
            <person name="Tomita M."/>
            <person name="Numata K."/>
            <person name="Arakawa K."/>
        </authorList>
    </citation>
    <scope>NUCLEOTIDE SEQUENCE</scope>
</reference>
<dbReference type="Proteomes" id="UP000887013">
    <property type="component" value="Unassembled WGS sequence"/>
</dbReference>
<dbReference type="AlphaFoldDB" id="A0A8X6TSL7"/>
<evidence type="ECO:0000313" key="2">
    <source>
        <dbReference type="EMBL" id="GFT39805.1"/>
    </source>
</evidence>
<protein>
    <submittedName>
        <fullName evidence="2">Uncharacterized protein</fullName>
    </submittedName>
</protein>
<evidence type="ECO:0000256" key="1">
    <source>
        <dbReference type="SAM" id="MobiDB-lite"/>
    </source>
</evidence>
<comment type="caution">
    <text evidence="2">The sequence shown here is derived from an EMBL/GenBank/DDBJ whole genome shotgun (WGS) entry which is preliminary data.</text>
</comment>
<feature type="region of interest" description="Disordered" evidence="1">
    <location>
        <begin position="55"/>
        <end position="76"/>
    </location>
</feature>